<gene>
    <name evidence="2" type="ORF">LIER_32195</name>
</gene>
<feature type="region of interest" description="Disordered" evidence="1">
    <location>
        <begin position="177"/>
        <end position="206"/>
    </location>
</feature>
<proteinExistence type="predicted"/>
<accession>A0AAV3RX67</accession>
<comment type="caution">
    <text evidence="2">The sequence shown here is derived from an EMBL/GenBank/DDBJ whole genome shotgun (WGS) entry which is preliminary data.</text>
</comment>
<dbReference type="Proteomes" id="UP001454036">
    <property type="component" value="Unassembled WGS sequence"/>
</dbReference>
<name>A0AAV3RX67_LITER</name>
<keyword evidence="3" id="KW-1185">Reference proteome</keyword>
<evidence type="ECO:0000313" key="3">
    <source>
        <dbReference type="Proteomes" id="UP001454036"/>
    </source>
</evidence>
<dbReference type="EMBL" id="BAABME010012257">
    <property type="protein sequence ID" value="GAA0184907.1"/>
    <property type="molecule type" value="Genomic_DNA"/>
</dbReference>
<sequence length="319" mass="35853">MSRPCDNVTEARGRLGKCDPGWTSLRPRRPTSFIFFDHKPQSYEDVTFFLSLRTNLVGFRFGDQFVVEVYHPYRFSRQLGFTPLIPGIMNEIRAPVDVIAGLRLWMIWMISRIGQRVRFPSFKESTSRSKDYQSWRDTALSSGCISYSPHIQDKGTCLLVRPSFFLKRKASSVSISEDKNPKHARGIRLEGSGSTHVESHEMSPRSLSNQPVEVSFSLSGGICTKVVDTESGGCTHPEEWTCSGTASVEEHPVCMVAEIVDTTTTAPSSIQHIESIFRDNLRVARVELCSLVEGRSHEALLVEHESIMASFKALAEFSR</sequence>
<dbReference type="AlphaFoldDB" id="A0AAV3RX67"/>
<evidence type="ECO:0000256" key="1">
    <source>
        <dbReference type="SAM" id="MobiDB-lite"/>
    </source>
</evidence>
<protein>
    <submittedName>
        <fullName evidence="2">Uncharacterized protein</fullName>
    </submittedName>
</protein>
<evidence type="ECO:0000313" key="2">
    <source>
        <dbReference type="EMBL" id="GAA0184907.1"/>
    </source>
</evidence>
<reference evidence="2 3" key="1">
    <citation type="submission" date="2024-01" db="EMBL/GenBank/DDBJ databases">
        <title>The complete chloroplast genome sequence of Lithospermum erythrorhizon: insights into the phylogenetic relationship among Boraginaceae species and the maternal lineages of purple gromwells.</title>
        <authorList>
            <person name="Okada T."/>
            <person name="Watanabe K."/>
        </authorList>
    </citation>
    <scope>NUCLEOTIDE SEQUENCE [LARGE SCALE GENOMIC DNA]</scope>
</reference>
<organism evidence="2 3">
    <name type="scientific">Lithospermum erythrorhizon</name>
    <name type="common">Purple gromwell</name>
    <name type="synonym">Lithospermum officinale var. erythrorhizon</name>
    <dbReference type="NCBI Taxonomy" id="34254"/>
    <lineage>
        <taxon>Eukaryota</taxon>
        <taxon>Viridiplantae</taxon>
        <taxon>Streptophyta</taxon>
        <taxon>Embryophyta</taxon>
        <taxon>Tracheophyta</taxon>
        <taxon>Spermatophyta</taxon>
        <taxon>Magnoliopsida</taxon>
        <taxon>eudicotyledons</taxon>
        <taxon>Gunneridae</taxon>
        <taxon>Pentapetalae</taxon>
        <taxon>asterids</taxon>
        <taxon>lamiids</taxon>
        <taxon>Boraginales</taxon>
        <taxon>Boraginaceae</taxon>
        <taxon>Boraginoideae</taxon>
        <taxon>Lithospermeae</taxon>
        <taxon>Lithospermum</taxon>
    </lineage>
</organism>